<dbReference type="SMART" id="SM00922">
    <property type="entry name" value="MR_MLE"/>
    <property type="match status" value="1"/>
</dbReference>
<feature type="domain" description="Mandelate racemase/muconate lactonizing enzyme C-terminal" evidence="2">
    <location>
        <begin position="148"/>
        <end position="244"/>
    </location>
</feature>
<dbReference type="GO" id="GO:0016829">
    <property type="term" value="F:lyase activity"/>
    <property type="evidence" value="ECO:0007669"/>
    <property type="project" value="UniProtKB-KW"/>
</dbReference>
<sequence length="379" mass="41079">MKIERVEVFPVSHRMPDKPEIRIGVGRMVKRDAVLVKVTSNEGISGWGEAHHGRSPGAIAKLIETTLAPMLIGHDALDAVGVWSRLHRGHLASHGFGAGTAIAMSGIDMAVWDLRGKAAGWPLYKLLGGGRRPIKAYGGGLSLGYQEPASLLEEARKLSDGGYKALKLRIGDRVDRDIARIEAVREGLGKHVALLSDANTAYTIDDVRTISPVLKSANIGWLEEPFSPYDHHAYARAAQICEVPIAAGENHYTRFEFDRLLDERAVQVIQPDISKSGGITEVMRIAAMASARNMSVNPHSSMTALNMAASLHLLSAVDNPGYFEADVSVYNLFRTEFAGPDFTVDDQGFVYAPEGAGLGVEVDEEFVRAHALIEGPCYV</sequence>
<dbReference type="RefSeq" id="WP_325063256.1">
    <property type="nucleotide sequence ID" value="NZ_WIND01000013.1"/>
</dbReference>
<keyword evidence="1" id="KW-0456">Lyase</keyword>
<accession>A0A6L5Z2Z3</accession>
<dbReference type="SFLD" id="SFLDS00001">
    <property type="entry name" value="Enolase"/>
    <property type="match status" value="1"/>
</dbReference>
<dbReference type="SUPFAM" id="SSF54826">
    <property type="entry name" value="Enolase N-terminal domain-like"/>
    <property type="match status" value="1"/>
</dbReference>
<dbReference type="Pfam" id="PF13378">
    <property type="entry name" value="MR_MLE_C"/>
    <property type="match status" value="1"/>
</dbReference>
<dbReference type="Proteomes" id="UP000474957">
    <property type="component" value="Unassembled WGS sequence"/>
</dbReference>
<dbReference type="SFLD" id="SFLDG00179">
    <property type="entry name" value="mandelate_racemase"/>
    <property type="match status" value="1"/>
</dbReference>
<dbReference type="EMBL" id="WIND01000013">
    <property type="protein sequence ID" value="MSU90897.1"/>
    <property type="molecule type" value="Genomic_DNA"/>
</dbReference>
<keyword evidence="4" id="KW-1185">Reference proteome</keyword>
<reference evidence="3 4" key="1">
    <citation type="submission" date="2019-10" db="EMBL/GenBank/DDBJ databases">
        <title>Cognatihalovulum marinum gen. nov. sp. nov., a new member of the family Rhodobacteraceae isolated from deep seawater of the Northwest Indian Ocean.</title>
        <authorList>
            <person name="Ruan C."/>
            <person name="Wang J."/>
            <person name="Zheng X."/>
            <person name="Song L."/>
            <person name="Zhu Y."/>
            <person name="Huang Y."/>
            <person name="Lu Z."/>
            <person name="Du W."/>
            <person name="Huang L."/>
            <person name="Dai X."/>
        </authorList>
    </citation>
    <scope>NUCLEOTIDE SEQUENCE [LARGE SCALE GENOMIC DNA]</scope>
    <source>
        <strain evidence="3 4">2CG4</strain>
    </source>
</reference>
<dbReference type="Gene3D" id="3.30.390.10">
    <property type="entry name" value="Enolase-like, N-terminal domain"/>
    <property type="match status" value="1"/>
</dbReference>
<dbReference type="PANTHER" id="PTHR48080:SF2">
    <property type="entry name" value="D-GALACTONATE DEHYDRATASE"/>
    <property type="match status" value="1"/>
</dbReference>
<dbReference type="InterPro" id="IPR013341">
    <property type="entry name" value="Mandelate_racemase_N_dom"/>
</dbReference>
<dbReference type="InterPro" id="IPR029017">
    <property type="entry name" value="Enolase-like_N"/>
</dbReference>
<dbReference type="Gene3D" id="3.20.20.120">
    <property type="entry name" value="Enolase-like C-terminal domain"/>
    <property type="match status" value="1"/>
</dbReference>
<evidence type="ECO:0000256" key="1">
    <source>
        <dbReference type="ARBA" id="ARBA00023239"/>
    </source>
</evidence>
<dbReference type="InterPro" id="IPR034593">
    <property type="entry name" value="DgoD-like"/>
</dbReference>
<dbReference type="SUPFAM" id="SSF51604">
    <property type="entry name" value="Enolase C-terminal domain-like"/>
    <property type="match status" value="1"/>
</dbReference>
<dbReference type="Pfam" id="PF02746">
    <property type="entry name" value="MR_MLE_N"/>
    <property type="match status" value="1"/>
</dbReference>
<evidence type="ECO:0000313" key="3">
    <source>
        <dbReference type="EMBL" id="MSU90897.1"/>
    </source>
</evidence>
<comment type="caution">
    <text evidence="3">The sequence shown here is derived from an EMBL/GenBank/DDBJ whole genome shotgun (WGS) entry which is preliminary data.</text>
</comment>
<dbReference type="InterPro" id="IPR036849">
    <property type="entry name" value="Enolase-like_C_sf"/>
</dbReference>
<dbReference type="InterPro" id="IPR013342">
    <property type="entry name" value="Mandelate_racemase_C"/>
</dbReference>
<dbReference type="CDD" id="cd03316">
    <property type="entry name" value="MR_like"/>
    <property type="match status" value="1"/>
</dbReference>
<evidence type="ECO:0000259" key="2">
    <source>
        <dbReference type="SMART" id="SM00922"/>
    </source>
</evidence>
<gene>
    <name evidence="3" type="ORF">GE300_14950</name>
</gene>
<organism evidence="3 4">
    <name type="scientific">Halovulum marinum</name>
    <dbReference type="NCBI Taxonomy" id="2662447"/>
    <lineage>
        <taxon>Bacteria</taxon>
        <taxon>Pseudomonadati</taxon>
        <taxon>Pseudomonadota</taxon>
        <taxon>Alphaproteobacteria</taxon>
        <taxon>Rhodobacterales</taxon>
        <taxon>Paracoccaceae</taxon>
        <taxon>Halovulum</taxon>
    </lineage>
</organism>
<proteinExistence type="predicted"/>
<dbReference type="InterPro" id="IPR029065">
    <property type="entry name" value="Enolase_C-like"/>
</dbReference>
<evidence type="ECO:0000313" key="4">
    <source>
        <dbReference type="Proteomes" id="UP000474957"/>
    </source>
</evidence>
<dbReference type="PANTHER" id="PTHR48080">
    <property type="entry name" value="D-GALACTONATE DEHYDRATASE-RELATED"/>
    <property type="match status" value="1"/>
</dbReference>
<dbReference type="AlphaFoldDB" id="A0A6L5Z2Z3"/>
<protein>
    <submittedName>
        <fullName evidence="3">Mandelate racemase/muconate lactonizing enzyme family protein</fullName>
    </submittedName>
</protein>
<name>A0A6L5Z2Z3_9RHOB</name>